<dbReference type="PhylomeDB" id="Q97BA7"/>
<dbReference type="InterPro" id="IPR002547">
    <property type="entry name" value="tRNA-bd_dom"/>
</dbReference>
<dbReference type="FunFam" id="2.40.50.140:FF:000165">
    <property type="entry name" value="Chaperone CsaA"/>
    <property type="match status" value="1"/>
</dbReference>
<dbReference type="PROSITE" id="PS50886">
    <property type="entry name" value="TRBD"/>
    <property type="match status" value="1"/>
</dbReference>
<dbReference type="InterPro" id="IPR008231">
    <property type="entry name" value="CsaA"/>
</dbReference>
<proteinExistence type="predicted"/>
<gene>
    <name evidence="5" type="ORF">TVG0539478</name>
</gene>
<evidence type="ECO:0000313" key="6">
    <source>
        <dbReference type="Proteomes" id="UP000001017"/>
    </source>
</evidence>
<reference evidence="5 6" key="2">
    <citation type="journal article" date="2000" name="Proc. Natl. Acad. Sci. U.S.A.">
        <title>Archaeal adaptation to higher temperatures revealed by genomic sequence of Thermoplasma volcanium.</title>
        <authorList>
            <person name="Kawashima T."/>
            <person name="Amano N."/>
            <person name="Koike H."/>
            <person name="Makino S."/>
            <person name="Higuchi S."/>
            <person name="Kawashima-Ohya Y."/>
            <person name="Watanabe K."/>
            <person name="Yamazaki M."/>
            <person name="Kanehori K."/>
            <person name="Kawamoto T."/>
            <person name="Nunoshiba T."/>
            <person name="Yamamoto Y."/>
            <person name="Aramaki H."/>
            <person name="Makino K."/>
            <person name="Suzuki M."/>
        </authorList>
    </citation>
    <scope>NUCLEOTIDE SEQUENCE [LARGE SCALE GENOMIC DNA]</scope>
    <source>
        <strain evidence="6">ATCC 51530 / DSM 4299 / JCM 9571 / NBRC 15438 / GSS1</strain>
    </source>
</reference>
<feature type="domain" description="TRNA-binding" evidence="4">
    <location>
        <begin position="12"/>
        <end position="114"/>
    </location>
</feature>
<dbReference type="PANTHER" id="PTHR11586">
    <property type="entry name" value="TRNA-AMINOACYLATION COFACTOR ARC1 FAMILY MEMBER"/>
    <property type="match status" value="1"/>
</dbReference>
<dbReference type="STRING" id="273116.gene:9381335"/>
<dbReference type="PaxDb" id="273116-14324765"/>
<evidence type="ECO:0000256" key="3">
    <source>
        <dbReference type="PROSITE-ProRule" id="PRU00209"/>
    </source>
</evidence>
<evidence type="ECO:0000256" key="1">
    <source>
        <dbReference type="ARBA" id="ARBA00022555"/>
    </source>
</evidence>
<evidence type="ECO:0000313" key="5">
    <source>
        <dbReference type="EMBL" id="BAB59692.1"/>
    </source>
</evidence>
<dbReference type="AlphaFoldDB" id="Q97BA7"/>
<dbReference type="InterPro" id="IPR051270">
    <property type="entry name" value="Tyrosine-tRNA_ligase_regulator"/>
</dbReference>
<dbReference type="NCBIfam" id="NF007495">
    <property type="entry name" value="PRK10089.1-4"/>
    <property type="match status" value="1"/>
</dbReference>
<keyword evidence="6" id="KW-1185">Reference proteome</keyword>
<dbReference type="NCBIfam" id="TIGR02222">
    <property type="entry name" value="chap_CsaA"/>
    <property type="match status" value="1"/>
</dbReference>
<dbReference type="Pfam" id="PF01588">
    <property type="entry name" value="tRNA_bind"/>
    <property type="match status" value="1"/>
</dbReference>
<dbReference type="EMBL" id="BA000011">
    <property type="protein sequence ID" value="BAB59692.1"/>
    <property type="molecule type" value="Genomic_DNA"/>
</dbReference>
<organism evidence="5 6">
    <name type="scientific">Thermoplasma volcanium (strain ATCC 51530 / DSM 4299 / JCM 9571 / NBRC 15438 / GSS1)</name>
    <dbReference type="NCBI Taxonomy" id="273116"/>
    <lineage>
        <taxon>Archaea</taxon>
        <taxon>Methanobacteriati</taxon>
        <taxon>Thermoplasmatota</taxon>
        <taxon>Thermoplasmata</taxon>
        <taxon>Thermoplasmatales</taxon>
        <taxon>Thermoplasmataceae</taxon>
        <taxon>Thermoplasma</taxon>
    </lineage>
</organism>
<evidence type="ECO:0000256" key="2">
    <source>
        <dbReference type="ARBA" id="ARBA00022884"/>
    </source>
</evidence>
<reference evidence="5 6" key="1">
    <citation type="journal article" date="1999" name="Proc. Jpn. Acad.">
        <title>Determination of the complete genomic DNA sequence of Thermoplasma volvanium GSS1.</title>
        <authorList>
            <person name="Kawashima T."/>
            <person name="Yamamoto Y."/>
            <person name="Aramaki H."/>
            <person name="Nunoshiba T."/>
            <person name="Kawamoto T."/>
            <person name="Watanabe K."/>
            <person name="Yamazaki M."/>
            <person name="Kanehori K."/>
            <person name="Amano N."/>
            <person name="Ohya Y."/>
            <person name="Makino K."/>
            <person name="Suzuki M."/>
        </authorList>
    </citation>
    <scope>NUCLEOTIDE SEQUENCE [LARGE SCALE GENOMIC DNA]</scope>
    <source>
        <strain evidence="6">ATCC 51530 / DSM 4299 / JCM 9571 / NBRC 15438 / GSS1</strain>
    </source>
</reference>
<dbReference type="SUPFAM" id="SSF50249">
    <property type="entry name" value="Nucleic acid-binding proteins"/>
    <property type="match status" value="1"/>
</dbReference>
<dbReference type="KEGG" id="tvo:TVG0539478"/>
<dbReference type="InterPro" id="IPR012340">
    <property type="entry name" value="NA-bd_OB-fold"/>
</dbReference>
<sequence>MNRLKERTDYETFQKLDIRIGRIISVDSFPEARKPAYKLKIYFGDDIGILNSSAQITNYKPEDLLGRLVVAVVNFPPKRVANFISQVLVLGSITKDGVKLLSVDEGAVPGDYVA</sequence>
<dbReference type="eggNOG" id="arCOG01136">
    <property type="taxonomic scope" value="Archaea"/>
</dbReference>
<accession>Q97BA7</accession>
<protein>
    <recommendedName>
        <fullName evidence="4">tRNA-binding domain-containing protein</fullName>
    </recommendedName>
</protein>
<dbReference type="OrthoDB" id="30609at2157"/>
<dbReference type="HOGENOM" id="CLU_065946_2_1_2"/>
<keyword evidence="2 3" id="KW-0694">RNA-binding</keyword>
<name>Q97BA7_THEVO</name>
<dbReference type="NCBIfam" id="NF007494">
    <property type="entry name" value="PRK10089.1-3"/>
    <property type="match status" value="1"/>
</dbReference>
<evidence type="ECO:0000259" key="4">
    <source>
        <dbReference type="PROSITE" id="PS50886"/>
    </source>
</evidence>
<dbReference type="Gene3D" id="2.40.50.140">
    <property type="entry name" value="Nucleic acid-binding proteins"/>
    <property type="match status" value="1"/>
</dbReference>
<keyword evidence="1 3" id="KW-0820">tRNA-binding</keyword>
<dbReference type="CDD" id="cd02798">
    <property type="entry name" value="tRNA_bind_CsaA"/>
    <property type="match status" value="1"/>
</dbReference>
<dbReference type="GO" id="GO:0000049">
    <property type="term" value="F:tRNA binding"/>
    <property type="evidence" value="ECO:0007669"/>
    <property type="project" value="UniProtKB-UniRule"/>
</dbReference>
<dbReference type="Proteomes" id="UP000001017">
    <property type="component" value="Chromosome"/>
</dbReference>
<dbReference type="PANTHER" id="PTHR11586:SF37">
    <property type="entry name" value="TRNA-BINDING DOMAIN-CONTAINING PROTEIN"/>
    <property type="match status" value="1"/>
</dbReference>